<protein>
    <submittedName>
        <fullName evidence="2">Uncharacterized protein</fullName>
    </submittedName>
</protein>
<evidence type="ECO:0000313" key="2">
    <source>
        <dbReference type="EMBL" id="TWI50966.1"/>
    </source>
</evidence>
<evidence type="ECO:0000313" key="3">
    <source>
        <dbReference type="Proteomes" id="UP000316905"/>
    </source>
</evidence>
<dbReference type="AlphaFoldDB" id="A0A562Q4M0"/>
<dbReference type="EMBL" id="VLKY01000013">
    <property type="protein sequence ID" value="TWI50966.1"/>
    <property type="molecule type" value="Genomic_DNA"/>
</dbReference>
<keyword evidence="1" id="KW-0732">Signal</keyword>
<dbReference type="Proteomes" id="UP000316905">
    <property type="component" value="Unassembled WGS sequence"/>
</dbReference>
<feature type="chain" id="PRO_5021729716" evidence="1">
    <location>
        <begin position="21"/>
        <end position="193"/>
    </location>
</feature>
<feature type="signal peptide" evidence="1">
    <location>
        <begin position="1"/>
        <end position="20"/>
    </location>
</feature>
<comment type="caution">
    <text evidence="2">The sequence shown here is derived from an EMBL/GenBank/DDBJ whole genome shotgun (WGS) entry which is preliminary data.</text>
</comment>
<proteinExistence type="predicted"/>
<dbReference type="OrthoDB" id="6880671at2"/>
<sequence length="193" mass="20732">MNKWIYALALVSAVSTSAKAAECKFSPPSVVMHASVPAASQRLALAGPNRLELGLGQTPAILSHSNGVLIAKYGNGAILSSRQLSISAVRSEIDGALSLPDFIRLVFLGDAPAASSKDKLEAQAVRDGLSLECSQPTYSQLDNVDLFGYTQTRVSGDRYHGYYILDGNVVHYIDIRSTDAFAKHIISTLHKRN</sequence>
<accession>A0A562Q4M0</accession>
<reference evidence="2 3" key="1">
    <citation type="journal article" date="2015" name="Stand. Genomic Sci.">
        <title>Genomic Encyclopedia of Bacterial and Archaeal Type Strains, Phase III: the genomes of soil and plant-associated and newly described type strains.</title>
        <authorList>
            <person name="Whitman W.B."/>
            <person name="Woyke T."/>
            <person name="Klenk H.P."/>
            <person name="Zhou Y."/>
            <person name="Lilburn T.G."/>
            <person name="Beck B.J."/>
            <person name="De Vos P."/>
            <person name="Vandamme P."/>
            <person name="Eisen J.A."/>
            <person name="Garrity G."/>
            <person name="Hugenholtz P."/>
            <person name="Kyrpides N.C."/>
        </authorList>
    </citation>
    <scope>NUCLEOTIDE SEQUENCE [LARGE SCALE GENOMIC DNA]</scope>
    <source>
        <strain evidence="2 3">CGMCC 1.6858</strain>
    </source>
</reference>
<evidence type="ECO:0000256" key="1">
    <source>
        <dbReference type="SAM" id="SignalP"/>
    </source>
</evidence>
<gene>
    <name evidence="2" type="ORF">IQ22_03666</name>
</gene>
<keyword evidence="3" id="KW-1185">Reference proteome</keyword>
<name>A0A562Q4M0_9PSED</name>
<organism evidence="2 3">
    <name type="scientific">Pseudomonas duriflava</name>
    <dbReference type="NCBI Taxonomy" id="459528"/>
    <lineage>
        <taxon>Bacteria</taxon>
        <taxon>Pseudomonadati</taxon>
        <taxon>Pseudomonadota</taxon>
        <taxon>Gammaproteobacteria</taxon>
        <taxon>Pseudomonadales</taxon>
        <taxon>Pseudomonadaceae</taxon>
        <taxon>Pseudomonas</taxon>
    </lineage>
</organism>
<dbReference type="RefSeq" id="WP_145144499.1">
    <property type="nucleotide sequence ID" value="NZ_VLKY01000013.1"/>
</dbReference>